<keyword evidence="1" id="KW-1133">Transmembrane helix</keyword>
<dbReference type="AlphaFoldDB" id="A0A914UKI0"/>
<keyword evidence="2" id="KW-1185">Reference proteome</keyword>
<keyword evidence="1" id="KW-0472">Membrane</keyword>
<evidence type="ECO:0000313" key="3">
    <source>
        <dbReference type="WBParaSite" id="PSAMB.scaffold1059size36538.g10665.t1"/>
    </source>
</evidence>
<dbReference type="WBParaSite" id="PSAMB.scaffold1059size36538.g10665.t1">
    <property type="protein sequence ID" value="PSAMB.scaffold1059size36538.g10665.t1"/>
    <property type="gene ID" value="PSAMB.scaffold1059size36538.g10665"/>
</dbReference>
<feature type="transmembrane region" description="Helical" evidence="1">
    <location>
        <begin position="6"/>
        <end position="28"/>
    </location>
</feature>
<dbReference type="Proteomes" id="UP000887566">
    <property type="component" value="Unplaced"/>
</dbReference>
<name>A0A914UKI0_9BILA</name>
<evidence type="ECO:0000313" key="2">
    <source>
        <dbReference type="Proteomes" id="UP000887566"/>
    </source>
</evidence>
<sequence length="160" mass="18081">MAVEVILLAILLTLVLICLVVFGMFAYCRKRSSWSLSHMSADQFSSRHRSADDMDAICNNGAFDAAPEIVLSPMDGIDNLAVRLERRRQERFFEQNRPSGEENMERRGMDKMDRSVAEAIAVDQFLDRAVVFDDVNDDDLAQLAPGGTRLKIVSKRRDQV</sequence>
<accession>A0A914UKI0</accession>
<organism evidence="2 3">
    <name type="scientific">Plectus sambesii</name>
    <dbReference type="NCBI Taxonomy" id="2011161"/>
    <lineage>
        <taxon>Eukaryota</taxon>
        <taxon>Metazoa</taxon>
        <taxon>Ecdysozoa</taxon>
        <taxon>Nematoda</taxon>
        <taxon>Chromadorea</taxon>
        <taxon>Plectida</taxon>
        <taxon>Plectina</taxon>
        <taxon>Plectoidea</taxon>
        <taxon>Plectidae</taxon>
        <taxon>Plectus</taxon>
    </lineage>
</organism>
<proteinExistence type="predicted"/>
<protein>
    <submittedName>
        <fullName evidence="3">Uncharacterized protein</fullName>
    </submittedName>
</protein>
<evidence type="ECO:0000256" key="1">
    <source>
        <dbReference type="SAM" id="Phobius"/>
    </source>
</evidence>
<reference evidence="3" key="1">
    <citation type="submission" date="2022-11" db="UniProtKB">
        <authorList>
            <consortium name="WormBaseParasite"/>
        </authorList>
    </citation>
    <scope>IDENTIFICATION</scope>
</reference>
<keyword evidence="1" id="KW-0812">Transmembrane</keyword>